<reference evidence="1 2" key="1">
    <citation type="submission" date="2020-07" db="EMBL/GenBank/DDBJ databases">
        <title>Draft whole-genome sequence of Heliobacterium chlorum DSM 3682, type strain.</title>
        <authorList>
            <person name="Kyndt J.A."/>
            <person name="Meyer T.E."/>
            <person name="Imhoff J.F."/>
        </authorList>
    </citation>
    <scope>NUCLEOTIDE SEQUENCE [LARGE SCALE GENOMIC DNA]</scope>
    <source>
        <strain evidence="1 2">DSM 3682</strain>
    </source>
</reference>
<evidence type="ECO:0000313" key="1">
    <source>
        <dbReference type="EMBL" id="MBC9786215.1"/>
    </source>
</evidence>
<dbReference type="InterPro" id="IPR032568">
    <property type="entry name" value="DUF4926"/>
</dbReference>
<keyword evidence="2" id="KW-1185">Reference proteome</keyword>
<protein>
    <submittedName>
        <fullName evidence="1">DUF4926 domain-containing protein</fullName>
    </submittedName>
</protein>
<dbReference type="RefSeq" id="WP_188041642.1">
    <property type="nucleotide sequence ID" value="NZ_JACVHF010000029.1"/>
</dbReference>
<comment type="caution">
    <text evidence="1">The sequence shown here is derived from an EMBL/GenBank/DDBJ whole genome shotgun (WGS) entry which is preliminary data.</text>
</comment>
<sequence>MKQYSKVRLITDRYTEEGANFGDLGYIIEVYADGNCEVEFSDGNTGITFAQLVVKPDELKIMD</sequence>
<accession>A0ABR7T618</accession>
<proteinExistence type="predicted"/>
<dbReference type="Pfam" id="PF16277">
    <property type="entry name" value="DUF4926"/>
    <property type="match status" value="1"/>
</dbReference>
<dbReference type="EMBL" id="JACVHF010000029">
    <property type="protein sequence ID" value="MBC9786215.1"/>
    <property type="molecule type" value="Genomic_DNA"/>
</dbReference>
<dbReference type="Proteomes" id="UP000617402">
    <property type="component" value="Unassembled WGS sequence"/>
</dbReference>
<gene>
    <name evidence="1" type="ORF">H1S01_17265</name>
</gene>
<organism evidence="1 2">
    <name type="scientific">Heliobacterium chlorum</name>
    <dbReference type="NCBI Taxonomy" id="2698"/>
    <lineage>
        <taxon>Bacteria</taxon>
        <taxon>Bacillati</taxon>
        <taxon>Bacillota</taxon>
        <taxon>Clostridia</taxon>
        <taxon>Eubacteriales</taxon>
        <taxon>Heliobacteriaceae</taxon>
        <taxon>Heliobacterium</taxon>
    </lineage>
</organism>
<evidence type="ECO:0000313" key="2">
    <source>
        <dbReference type="Proteomes" id="UP000617402"/>
    </source>
</evidence>
<name>A0ABR7T618_HELCL</name>